<evidence type="ECO:0000313" key="3">
    <source>
        <dbReference type="Proteomes" id="UP001234178"/>
    </source>
</evidence>
<reference evidence="2 3" key="1">
    <citation type="journal article" date="2023" name="Nucleic Acids Res.">
        <title>The hologenome of Daphnia magna reveals possible DNA methylation and microbiome-mediated evolution of the host genome.</title>
        <authorList>
            <person name="Chaturvedi A."/>
            <person name="Li X."/>
            <person name="Dhandapani V."/>
            <person name="Marshall H."/>
            <person name="Kissane S."/>
            <person name="Cuenca-Cambronero M."/>
            <person name="Asole G."/>
            <person name="Calvet F."/>
            <person name="Ruiz-Romero M."/>
            <person name="Marangio P."/>
            <person name="Guigo R."/>
            <person name="Rago D."/>
            <person name="Mirbahai L."/>
            <person name="Eastwood N."/>
            <person name="Colbourne J.K."/>
            <person name="Zhou J."/>
            <person name="Mallon E."/>
            <person name="Orsini L."/>
        </authorList>
    </citation>
    <scope>NUCLEOTIDE SEQUENCE [LARGE SCALE GENOMIC DNA]</scope>
    <source>
        <strain evidence="2">LRV0_1</strain>
    </source>
</reference>
<protein>
    <submittedName>
        <fullName evidence="2">Uncharacterized protein</fullName>
    </submittedName>
</protein>
<proteinExistence type="predicted"/>
<organism evidence="2 3">
    <name type="scientific">Daphnia magna</name>
    <dbReference type="NCBI Taxonomy" id="35525"/>
    <lineage>
        <taxon>Eukaryota</taxon>
        <taxon>Metazoa</taxon>
        <taxon>Ecdysozoa</taxon>
        <taxon>Arthropoda</taxon>
        <taxon>Crustacea</taxon>
        <taxon>Branchiopoda</taxon>
        <taxon>Diplostraca</taxon>
        <taxon>Cladocera</taxon>
        <taxon>Anomopoda</taxon>
        <taxon>Daphniidae</taxon>
        <taxon>Daphnia</taxon>
    </lineage>
</organism>
<comment type="caution">
    <text evidence="2">The sequence shown here is derived from an EMBL/GenBank/DDBJ whole genome shotgun (WGS) entry which is preliminary data.</text>
</comment>
<evidence type="ECO:0000313" key="2">
    <source>
        <dbReference type="EMBL" id="KAK4019569.1"/>
    </source>
</evidence>
<evidence type="ECO:0000256" key="1">
    <source>
        <dbReference type="SAM" id="MobiDB-lite"/>
    </source>
</evidence>
<gene>
    <name evidence="2" type="ORF">OUZ56_001584</name>
</gene>
<accession>A0ABR0A3K9</accession>
<sequence length="86" mass="9514">MAGHFVKHEDKSRLKTKSEQIGRTNSFTSTILQCIKSSFTFIFHSQHHGEVRNTTGSFCSYRKAQPKKFLRTPSGGGPAESAAALL</sequence>
<dbReference type="Proteomes" id="UP001234178">
    <property type="component" value="Unassembled WGS sequence"/>
</dbReference>
<keyword evidence="3" id="KW-1185">Reference proteome</keyword>
<name>A0ABR0A3K9_9CRUS</name>
<feature type="region of interest" description="Disordered" evidence="1">
    <location>
        <begin position="1"/>
        <end position="20"/>
    </location>
</feature>
<dbReference type="EMBL" id="JAOYFB010000036">
    <property type="protein sequence ID" value="KAK4019569.1"/>
    <property type="molecule type" value="Genomic_DNA"/>
</dbReference>